<evidence type="ECO:0000313" key="3">
    <source>
        <dbReference type="Proteomes" id="UP000015106"/>
    </source>
</evidence>
<evidence type="ECO:0000259" key="1">
    <source>
        <dbReference type="Pfam" id="PF12274"/>
    </source>
</evidence>
<reference evidence="3" key="1">
    <citation type="journal article" date="2013" name="Nature">
        <title>Draft genome of the wheat A-genome progenitor Triticum urartu.</title>
        <authorList>
            <person name="Ling H.Q."/>
            <person name="Zhao S."/>
            <person name="Liu D."/>
            <person name="Wang J."/>
            <person name="Sun H."/>
            <person name="Zhang C."/>
            <person name="Fan H."/>
            <person name="Li D."/>
            <person name="Dong L."/>
            <person name="Tao Y."/>
            <person name="Gao C."/>
            <person name="Wu H."/>
            <person name="Li Y."/>
            <person name="Cui Y."/>
            <person name="Guo X."/>
            <person name="Zheng S."/>
            <person name="Wang B."/>
            <person name="Yu K."/>
            <person name="Liang Q."/>
            <person name="Yang W."/>
            <person name="Lou X."/>
            <person name="Chen J."/>
            <person name="Feng M."/>
            <person name="Jian J."/>
            <person name="Zhang X."/>
            <person name="Luo G."/>
            <person name="Jiang Y."/>
            <person name="Liu J."/>
            <person name="Wang Z."/>
            <person name="Sha Y."/>
            <person name="Zhang B."/>
            <person name="Wu H."/>
            <person name="Tang D."/>
            <person name="Shen Q."/>
            <person name="Xue P."/>
            <person name="Zou S."/>
            <person name="Wang X."/>
            <person name="Liu X."/>
            <person name="Wang F."/>
            <person name="Yang Y."/>
            <person name="An X."/>
            <person name="Dong Z."/>
            <person name="Zhang K."/>
            <person name="Zhang X."/>
            <person name="Luo M.C."/>
            <person name="Dvorak J."/>
            <person name="Tong Y."/>
            <person name="Wang J."/>
            <person name="Yang H."/>
            <person name="Li Z."/>
            <person name="Wang D."/>
            <person name="Zhang A."/>
            <person name="Wang J."/>
        </authorList>
    </citation>
    <scope>NUCLEOTIDE SEQUENCE</scope>
    <source>
        <strain evidence="3">cv. G1812</strain>
    </source>
</reference>
<dbReference type="EnsemblPlants" id="TuG1812G0200001473.01.T01">
    <property type="protein sequence ID" value="TuG1812G0200001473.01.T01"/>
    <property type="gene ID" value="TuG1812G0200001473.01"/>
</dbReference>
<organism evidence="2 3">
    <name type="scientific">Triticum urartu</name>
    <name type="common">Red wild einkorn</name>
    <name type="synonym">Crithodium urartu</name>
    <dbReference type="NCBI Taxonomy" id="4572"/>
    <lineage>
        <taxon>Eukaryota</taxon>
        <taxon>Viridiplantae</taxon>
        <taxon>Streptophyta</taxon>
        <taxon>Embryophyta</taxon>
        <taxon>Tracheophyta</taxon>
        <taxon>Spermatophyta</taxon>
        <taxon>Magnoliopsida</taxon>
        <taxon>Liliopsida</taxon>
        <taxon>Poales</taxon>
        <taxon>Poaceae</taxon>
        <taxon>BOP clade</taxon>
        <taxon>Pooideae</taxon>
        <taxon>Triticodae</taxon>
        <taxon>Triticeae</taxon>
        <taxon>Triticinae</taxon>
        <taxon>Triticum</taxon>
    </lineage>
</organism>
<proteinExistence type="predicted"/>
<evidence type="ECO:0000313" key="2">
    <source>
        <dbReference type="EnsemblPlants" id="TuG1812G0200001473.01.T01"/>
    </source>
</evidence>
<sequence>MLRMASKYLKDGGKLSHVDADHLAEGLFYSISECSEQTEHPETSIKVMNKLTYTRMEQQVNKFWDQHARVVGTVRSMIDVYNRRQLGVPKYELHVICGVNAHVDGPVYTAPFTGTYRYSHINFLATPSADAPPTLFFAEYSNDDGSSQDMGWCCPVAVPSPGTEQVRCLYCEYDGSRIVHPVQGGFHGRGRDFEKMWGGEELYSEWHTNDSIIKRGREAAYWVDYLEDDCIYNTYRLDDKRIGPKVVI</sequence>
<keyword evidence="3" id="KW-1185">Reference proteome</keyword>
<name>A0A8R7PB43_TRIUA</name>
<dbReference type="Proteomes" id="UP000015106">
    <property type="component" value="Chromosome 2"/>
</dbReference>
<dbReference type="Gramene" id="TuG1812G0200001473.01.T01">
    <property type="protein sequence ID" value="TuG1812G0200001473.01.T01"/>
    <property type="gene ID" value="TuG1812G0200001473.01"/>
</dbReference>
<feature type="domain" description="DUF3615" evidence="1">
    <location>
        <begin position="78"/>
        <end position="181"/>
    </location>
</feature>
<accession>A0A8R7PB43</accession>
<dbReference type="Pfam" id="PF12274">
    <property type="entry name" value="DUF3615"/>
    <property type="match status" value="1"/>
</dbReference>
<dbReference type="PANTHER" id="PTHR33120">
    <property type="entry name" value="EXPRESSED PROTEIN-RELATED"/>
    <property type="match status" value="1"/>
</dbReference>
<reference evidence="2" key="3">
    <citation type="submission" date="2022-06" db="UniProtKB">
        <authorList>
            <consortium name="EnsemblPlants"/>
        </authorList>
    </citation>
    <scope>IDENTIFICATION</scope>
</reference>
<dbReference type="InterPro" id="IPR022059">
    <property type="entry name" value="DUF3615"/>
</dbReference>
<dbReference type="AlphaFoldDB" id="A0A8R7PB43"/>
<dbReference type="PANTHER" id="PTHR33120:SF57">
    <property type="entry name" value="PIR2-LIKE HELICAL DOMAIN-CONTAINING PROTEIN"/>
    <property type="match status" value="1"/>
</dbReference>
<protein>
    <recommendedName>
        <fullName evidence="1">DUF3615 domain-containing protein</fullName>
    </recommendedName>
</protein>
<reference evidence="2" key="2">
    <citation type="submission" date="2018-03" db="EMBL/GenBank/DDBJ databases">
        <title>The Triticum urartu genome reveals the dynamic nature of wheat genome evolution.</title>
        <authorList>
            <person name="Ling H."/>
            <person name="Ma B."/>
            <person name="Shi X."/>
            <person name="Liu H."/>
            <person name="Dong L."/>
            <person name="Sun H."/>
            <person name="Cao Y."/>
            <person name="Gao Q."/>
            <person name="Zheng S."/>
            <person name="Li Y."/>
            <person name="Yu Y."/>
            <person name="Du H."/>
            <person name="Qi M."/>
            <person name="Li Y."/>
            <person name="Yu H."/>
            <person name="Cui Y."/>
            <person name="Wang N."/>
            <person name="Chen C."/>
            <person name="Wu H."/>
            <person name="Zhao Y."/>
            <person name="Zhang J."/>
            <person name="Li Y."/>
            <person name="Zhou W."/>
            <person name="Zhang B."/>
            <person name="Hu W."/>
            <person name="Eijk M."/>
            <person name="Tang J."/>
            <person name="Witsenboer H."/>
            <person name="Zhao S."/>
            <person name="Li Z."/>
            <person name="Zhang A."/>
            <person name="Wang D."/>
            <person name="Liang C."/>
        </authorList>
    </citation>
    <scope>NUCLEOTIDE SEQUENCE [LARGE SCALE GENOMIC DNA]</scope>
    <source>
        <strain evidence="2">cv. G1812</strain>
    </source>
</reference>